<evidence type="ECO:0000313" key="1">
    <source>
        <dbReference type="EMBL" id="GIY41704.1"/>
    </source>
</evidence>
<dbReference type="EMBL" id="BPLR01010742">
    <property type="protein sequence ID" value="GIY41704.1"/>
    <property type="molecule type" value="Genomic_DNA"/>
</dbReference>
<accession>A0AAV4T668</accession>
<evidence type="ECO:0008006" key="3">
    <source>
        <dbReference type="Google" id="ProtNLM"/>
    </source>
</evidence>
<organism evidence="1 2">
    <name type="scientific">Caerostris extrusa</name>
    <name type="common">Bark spider</name>
    <name type="synonym">Caerostris bankana</name>
    <dbReference type="NCBI Taxonomy" id="172846"/>
    <lineage>
        <taxon>Eukaryota</taxon>
        <taxon>Metazoa</taxon>
        <taxon>Ecdysozoa</taxon>
        <taxon>Arthropoda</taxon>
        <taxon>Chelicerata</taxon>
        <taxon>Arachnida</taxon>
        <taxon>Araneae</taxon>
        <taxon>Araneomorphae</taxon>
        <taxon>Entelegynae</taxon>
        <taxon>Araneoidea</taxon>
        <taxon>Araneidae</taxon>
        <taxon>Caerostris</taxon>
    </lineage>
</organism>
<reference evidence="1 2" key="1">
    <citation type="submission" date="2021-06" db="EMBL/GenBank/DDBJ databases">
        <title>Caerostris extrusa draft genome.</title>
        <authorList>
            <person name="Kono N."/>
            <person name="Arakawa K."/>
        </authorList>
    </citation>
    <scope>NUCLEOTIDE SEQUENCE [LARGE SCALE GENOMIC DNA]</scope>
</reference>
<keyword evidence="2" id="KW-1185">Reference proteome</keyword>
<dbReference type="Proteomes" id="UP001054945">
    <property type="component" value="Unassembled WGS sequence"/>
</dbReference>
<comment type="caution">
    <text evidence="1">The sequence shown here is derived from an EMBL/GenBank/DDBJ whole genome shotgun (WGS) entry which is preliminary data.</text>
</comment>
<sequence length="76" mass="8975">MAVKNDVLHYGVINILRICGMELKPEREAAWSGRHEQLIEEKQKKKKKIVARSRKSINAHRRMRNQRAELILDKRG</sequence>
<proteinExistence type="predicted"/>
<dbReference type="AlphaFoldDB" id="A0AAV4T668"/>
<protein>
    <recommendedName>
        <fullName evidence="3">Ribosomal protein S21</fullName>
    </recommendedName>
</protein>
<name>A0AAV4T668_CAEEX</name>
<gene>
    <name evidence="1" type="ORF">CEXT_89191</name>
</gene>
<evidence type="ECO:0000313" key="2">
    <source>
        <dbReference type="Proteomes" id="UP001054945"/>
    </source>
</evidence>